<feature type="compositionally biased region" description="Basic and acidic residues" evidence="1">
    <location>
        <begin position="415"/>
        <end position="426"/>
    </location>
</feature>
<dbReference type="GO" id="GO:0000815">
    <property type="term" value="C:ESCRT III complex"/>
    <property type="evidence" value="ECO:0007669"/>
    <property type="project" value="TreeGrafter"/>
</dbReference>
<dbReference type="Proteomes" id="UP000799753">
    <property type="component" value="Unassembled WGS sequence"/>
</dbReference>
<dbReference type="EMBL" id="MU006777">
    <property type="protein sequence ID" value="KAF2645674.1"/>
    <property type="molecule type" value="Genomic_DNA"/>
</dbReference>
<dbReference type="GO" id="GO:0009898">
    <property type="term" value="C:cytoplasmic side of plasma membrane"/>
    <property type="evidence" value="ECO:0007669"/>
    <property type="project" value="TreeGrafter"/>
</dbReference>
<dbReference type="Pfam" id="PF03357">
    <property type="entry name" value="Snf7"/>
    <property type="match status" value="1"/>
</dbReference>
<dbReference type="PANTHER" id="PTHR22761:SF18">
    <property type="entry name" value="SORTING PROTEIN SNF7 FAMILY PROTEIN, PUTATIVE (AFU_ORTHOLOGUE AFUA_2G16692)-RELATED"/>
    <property type="match status" value="1"/>
</dbReference>
<dbReference type="PANTHER" id="PTHR22761">
    <property type="entry name" value="CHARGED MULTIVESICULAR BODY PROTEIN"/>
    <property type="match status" value="1"/>
</dbReference>
<feature type="compositionally biased region" description="Polar residues" evidence="1">
    <location>
        <begin position="430"/>
        <end position="439"/>
    </location>
</feature>
<dbReference type="GO" id="GO:0006900">
    <property type="term" value="P:vesicle budding from membrane"/>
    <property type="evidence" value="ECO:0007669"/>
    <property type="project" value="TreeGrafter"/>
</dbReference>
<dbReference type="AlphaFoldDB" id="A0A6A6SHE7"/>
<reference evidence="2" key="1">
    <citation type="journal article" date="2020" name="Stud. Mycol.">
        <title>101 Dothideomycetes genomes: a test case for predicting lifestyles and emergence of pathogens.</title>
        <authorList>
            <person name="Haridas S."/>
            <person name="Albert R."/>
            <person name="Binder M."/>
            <person name="Bloem J."/>
            <person name="Labutti K."/>
            <person name="Salamov A."/>
            <person name="Andreopoulos B."/>
            <person name="Baker S."/>
            <person name="Barry K."/>
            <person name="Bills G."/>
            <person name="Bluhm B."/>
            <person name="Cannon C."/>
            <person name="Castanera R."/>
            <person name="Culley D."/>
            <person name="Daum C."/>
            <person name="Ezra D."/>
            <person name="Gonzalez J."/>
            <person name="Henrissat B."/>
            <person name="Kuo A."/>
            <person name="Liang C."/>
            <person name="Lipzen A."/>
            <person name="Lutzoni F."/>
            <person name="Magnuson J."/>
            <person name="Mondo S."/>
            <person name="Nolan M."/>
            <person name="Ohm R."/>
            <person name="Pangilinan J."/>
            <person name="Park H.-J."/>
            <person name="Ramirez L."/>
            <person name="Alfaro M."/>
            <person name="Sun H."/>
            <person name="Tritt A."/>
            <person name="Yoshinaga Y."/>
            <person name="Zwiers L.-H."/>
            <person name="Turgeon B."/>
            <person name="Goodwin S."/>
            <person name="Spatafora J."/>
            <person name="Crous P."/>
            <person name="Grigoriev I."/>
        </authorList>
    </citation>
    <scope>NUCLEOTIDE SEQUENCE</scope>
    <source>
        <strain evidence="2">CBS 473.64</strain>
    </source>
</reference>
<evidence type="ECO:0000313" key="3">
    <source>
        <dbReference type="Proteomes" id="UP000799753"/>
    </source>
</evidence>
<feature type="region of interest" description="Disordered" evidence="1">
    <location>
        <begin position="396"/>
        <end position="458"/>
    </location>
</feature>
<feature type="compositionally biased region" description="Acidic residues" evidence="1">
    <location>
        <begin position="445"/>
        <end position="458"/>
    </location>
</feature>
<dbReference type="Gene3D" id="6.10.140.1230">
    <property type="match status" value="1"/>
</dbReference>
<gene>
    <name evidence="2" type="ORF">P280DRAFT_486792</name>
</gene>
<name>A0A6A6SHE7_9PLEO</name>
<organism evidence="2 3">
    <name type="scientific">Massarina eburnea CBS 473.64</name>
    <dbReference type="NCBI Taxonomy" id="1395130"/>
    <lineage>
        <taxon>Eukaryota</taxon>
        <taxon>Fungi</taxon>
        <taxon>Dikarya</taxon>
        <taxon>Ascomycota</taxon>
        <taxon>Pezizomycotina</taxon>
        <taxon>Dothideomycetes</taxon>
        <taxon>Pleosporomycetidae</taxon>
        <taxon>Pleosporales</taxon>
        <taxon>Massarineae</taxon>
        <taxon>Massarinaceae</taxon>
        <taxon>Massarina</taxon>
    </lineage>
</organism>
<evidence type="ECO:0000313" key="2">
    <source>
        <dbReference type="EMBL" id="KAF2645674.1"/>
    </source>
</evidence>
<sequence>MSELVQFILSHEDAFQSRGRLASLYADFGSQLNTNPEGYQANLAVWRTALTHAARAGVVPAPGSSRHLLTISVDGELARALQHSEHGTPTCLPAVLQDAMQRKAFVAVKEWQAAQESIYKSRWVPTLREVMQWGAALVLGAGASRLLPAGDFVVVKNVEEAAQEILRQSQPLLHSAADRVLSRPAFLQRFACVLGPGTALSAVDLDVLLTHLARDRRALAFDGDTVKFKAETDAAPTPITPEERTMASLRDSAARVNAQLPCLQAKSEACQAAAREAVRARQMIRAKTALRSKKLAESALAHQSSLALQLEEACMKLQEAADQVEIVAAMKAGAEAMKALHEKVGGAEGVQKVMDDVNEQVSTVDEITTIINESATPVDEAEIDDEFEALEKAETEKKELQEAAETAARLAEPGDAEKARKEKEVEENVDVTSVSFSQLSMSSEETMENTEEEIPVPA</sequence>
<keyword evidence="3" id="KW-1185">Reference proteome</keyword>
<protein>
    <submittedName>
        <fullName evidence="2">Uncharacterized protein</fullName>
    </submittedName>
</protein>
<dbReference type="GO" id="GO:0032511">
    <property type="term" value="P:late endosome to vacuole transport via multivesicular body sorting pathway"/>
    <property type="evidence" value="ECO:0007669"/>
    <property type="project" value="TreeGrafter"/>
</dbReference>
<evidence type="ECO:0000256" key="1">
    <source>
        <dbReference type="SAM" id="MobiDB-lite"/>
    </source>
</evidence>
<accession>A0A6A6SHE7</accession>
<dbReference type="OrthoDB" id="10250120at2759"/>
<dbReference type="InterPro" id="IPR005024">
    <property type="entry name" value="Snf7_fam"/>
</dbReference>
<proteinExistence type="predicted"/>
<dbReference type="GO" id="GO:0005771">
    <property type="term" value="C:multivesicular body"/>
    <property type="evidence" value="ECO:0007669"/>
    <property type="project" value="TreeGrafter"/>
</dbReference>